<organism evidence="2 3">
    <name type="scientific">Cocos nucifera</name>
    <name type="common">Coconut palm</name>
    <dbReference type="NCBI Taxonomy" id="13894"/>
    <lineage>
        <taxon>Eukaryota</taxon>
        <taxon>Viridiplantae</taxon>
        <taxon>Streptophyta</taxon>
        <taxon>Embryophyta</taxon>
        <taxon>Tracheophyta</taxon>
        <taxon>Spermatophyta</taxon>
        <taxon>Magnoliopsida</taxon>
        <taxon>Liliopsida</taxon>
        <taxon>Arecaceae</taxon>
        <taxon>Arecoideae</taxon>
        <taxon>Cocoseae</taxon>
        <taxon>Attaleinae</taxon>
        <taxon>Cocos</taxon>
    </lineage>
</organism>
<accession>A0A8K0IMR8</accession>
<sequence>MDSDPLISPSPDERFWSKLGDRVDSILEERKPKQQINFSSFARGVESERGKRLRKDSLLLVSGLDSIDSSLSQLSNTLSAAQQGVGDLARTPLTNVLQRESQRIEEEEPKAKRNRGSIELPNKNELIGSDTYEAISSDKSFDKFGVEGSCELADEEDKQASTNVMESKKLKKAKDLAMYLTTKAGYLTRELKTIKSELSCMQERCNLLEEENRILREGLEKGVGLEEDDLLYFASMIETDPTK</sequence>
<evidence type="ECO:0000256" key="1">
    <source>
        <dbReference type="SAM" id="MobiDB-lite"/>
    </source>
</evidence>
<dbReference type="EMBL" id="CM017881">
    <property type="protein sequence ID" value="KAG1362731.1"/>
    <property type="molecule type" value="Genomic_DNA"/>
</dbReference>
<gene>
    <name evidence="2" type="ORF">COCNU_10G009500</name>
</gene>
<name>A0A8K0IMR8_COCNU</name>
<dbReference type="PANTHER" id="PTHR31016">
    <property type="entry name" value="OS04G0228100 PROTEIN"/>
    <property type="match status" value="1"/>
</dbReference>
<dbReference type="AlphaFoldDB" id="A0A8K0IMR8"/>
<reference evidence="2" key="2">
    <citation type="submission" date="2019-07" db="EMBL/GenBank/DDBJ databases">
        <authorList>
            <person name="Yang Y."/>
            <person name="Bocs S."/>
            <person name="Baudouin L."/>
        </authorList>
    </citation>
    <scope>NUCLEOTIDE SEQUENCE</scope>
    <source>
        <tissue evidence="2">Spear leaf of Hainan Tall coconut</tissue>
    </source>
</reference>
<reference evidence="2" key="1">
    <citation type="journal article" date="2017" name="Gigascience">
        <title>The genome draft of coconut (Cocos nucifera).</title>
        <authorList>
            <person name="Xiao Y."/>
            <person name="Xu P."/>
            <person name="Fan H."/>
            <person name="Baudouin L."/>
            <person name="Xia W."/>
            <person name="Bocs S."/>
            <person name="Xu J."/>
            <person name="Li Q."/>
            <person name="Guo A."/>
            <person name="Zhou L."/>
            <person name="Li J."/>
            <person name="Wu Y."/>
            <person name="Ma Z."/>
            <person name="Armero A."/>
            <person name="Issali A.E."/>
            <person name="Liu N."/>
            <person name="Peng M."/>
            <person name="Yang Y."/>
        </authorList>
    </citation>
    <scope>NUCLEOTIDE SEQUENCE</scope>
    <source>
        <tissue evidence="2">Spear leaf of Hainan Tall coconut</tissue>
    </source>
</reference>
<protein>
    <submittedName>
        <fullName evidence="2">Uncharacterized protein</fullName>
    </submittedName>
</protein>
<keyword evidence="3" id="KW-1185">Reference proteome</keyword>
<comment type="caution">
    <text evidence="2">The sequence shown here is derived from an EMBL/GenBank/DDBJ whole genome shotgun (WGS) entry which is preliminary data.</text>
</comment>
<dbReference type="OrthoDB" id="1924603at2759"/>
<proteinExistence type="predicted"/>
<dbReference type="PANTHER" id="PTHR31016:SF2">
    <property type="entry name" value="OS04G0228100 PROTEIN"/>
    <property type="match status" value="1"/>
</dbReference>
<evidence type="ECO:0000313" key="2">
    <source>
        <dbReference type="EMBL" id="KAG1362731.1"/>
    </source>
</evidence>
<dbReference type="Proteomes" id="UP000797356">
    <property type="component" value="Chromosome 10"/>
</dbReference>
<feature type="region of interest" description="Disordered" evidence="1">
    <location>
        <begin position="99"/>
        <end position="122"/>
    </location>
</feature>
<evidence type="ECO:0000313" key="3">
    <source>
        <dbReference type="Proteomes" id="UP000797356"/>
    </source>
</evidence>